<protein>
    <submittedName>
        <fullName evidence="2">Uncharacterized protein</fullName>
    </submittedName>
</protein>
<organism evidence="2 3">
    <name type="scientific">Ranatra chinensis</name>
    <dbReference type="NCBI Taxonomy" id="642074"/>
    <lineage>
        <taxon>Eukaryota</taxon>
        <taxon>Metazoa</taxon>
        <taxon>Ecdysozoa</taxon>
        <taxon>Arthropoda</taxon>
        <taxon>Hexapoda</taxon>
        <taxon>Insecta</taxon>
        <taxon>Pterygota</taxon>
        <taxon>Neoptera</taxon>
        <taxon>Paraneoptera</taxon>
        <taxon>Hemiptera</taxon>
        <taxon>Heteroptera</taxon>
        <taxon>Panheteroptera</taxon>
        <taxon>Nepomorpha</taxon>
        <taxon>Nepidae</taxon>
        <taxon>Ranatrinae</taxon>
        <taxon>Ranatra</taxon>
    </lineage>
</organism>
<comment type="caution">
    <text evidence="2">The sequence shown here is derived from an EMBL/GenBank/DDBJ whole genome shotgun (WGS) entry which is preliminary data.</text>
</comment>
<feature type="region of interest" description="Disordered" evidence="1">
    <location>
        <begin position="94"/>
        <end position="116"/>
    </location>
</feature>
<dbReference type="EMBL" id="JBFDAA010000011">
    <property type="protein sequence ID" value="KAL1124182.1"/>
    <property type="molecule type" value="Genomic_DNA"/>
</dbReference>
<gene>
    <name evidence="2" type="ORF">AAG570_001952</name>
</gene>
<sequence>MFQLGRSSQLILRPPVVFTRFILRSSSYVIRSPVEKVGRTRGLSYRFLSTDSVTGSGMADNETKSTVAYDCSGTQCDFVSKENSYFVMKQCFSGDEDDNTGTQGLPTGDENKVSGA</sequence>
<evidence type="ECO:0000313" key="2">
    <source>
        <dbReference type="EMBL" id="KAL1124182.1"/>
    </source>
</evidence>
<accession>A0ABD0YLV8</accession>
<proteinExistence type="predicted"/>
<evidence type="ECO:0000313" key="3">
    <source>
        <dbReference type="Proteomes" id="UP001558652"/>
    </source>
</evidence>
<reference evidence="2 3" key="1">
    <citation type="submission" date="2024-07" db="EMBL/GenBank/DDBJ databases">
        <title>Chromosome-level genome assembly of the water stick insect Ranatra chinensis (Heteroptera: Nepidae).</title>
        <authorList>
            <person name="Liu X."/>
        </authorList>
    </citation>
    <scope>NUCLEOTIDE SEQUENCE [LARGE SCALE GENOMIC DNA]</scope>
    <source>
        <strain evidence="2">Cailab_2021Rc</strain>
        <tissue evidence="2">Muscle</tissue>
    </source>
</reference>
<keyword evidence="3" id="KW-1185">Reference proteome</keyword>
<name>A0ABD0YLV8_9HEMI</name>
<dbReference type="Proteomes" id="UP001558652">
    <property type="component" value="Unassembled WGS sequence"/>
</dbReference>
<evidence type="ECO:0000256" key="1">
    <source>
        <dbReference type="SAM" id="MobiDB-lite"/>
    </source>
</evidence>
<dbReference type="AlphaFoldDB" id="A0ABD0YLV8"/>